<dbReference type="EC" id="2.4.1.187" evidence="5"/>
<dbReference type="PANTHER" id="PTHR34136">
    <property type="match status" value="1"/>
</dbReference>
<comment type="similarity">
    <text evidence="5">Belongs to the glycosyltransferase 26 family. TagA/TarA subfamily.</text>
</comment>
<dbReference type="RefSeq" id="WP_251224820.1">
    <property type="nucleotide sequence ID" value="NZ_JAMBOL010000029.1"/>
</dbReference>
<dbReference type="InterPro" id="IPR034714">
    <property type="entry name" value="TagA_TarA"/>
</dbReference>
<dbReference type="Proteomes" id="UP001139179">
    <property type="component" value="Unassembled WGS sequence"/>
</dbReference>
<organism evidence="6 7">
    <name type="scientific">Halalkalibacter oceani</name>
    <dbReference type="NCBI Taxonomy" id="1653776"/>
    <lineage>
        <taxon>Bacteria</taxon>
        <taxon>Bacillati</taxon>
        <taxon>Bacillota</taxon>
        <taxon>Bacilli</taxon>
        <taxon>Bacillales</taxon>
        <taxon>Bacillaceae</taxon>
        <taxon>Halalkalibacter</taxon>
    </lineage>
</organism>
<evidence type="ECO:0000256" key="3">
    <source>
        <dbReference type="ARBA" id="ARBA00022944"/>
    </source>
</evidence>
<evidence type="ECO:0000256" key="5">
    <source>
        <dbReference type="HAMAP-Rule" id="MF_02070"/>
    </source>
</evidence>
<dbReference type="EMBL" id="JAMBOL010000029">
    <property type="protein sequence ID" value="MCM3716143.1"/>
    <property type="molecule type" value="Genomic_DNA"/>
</dbReference>
<proteinExistence type="inferred from homology"/>
<protein>
    <recommendedName>
        <fullName evidence="5">N-acetylglucosaminyldiphosphoundecaprenol N-acetyl-beta-D-mannosaminyltransferase</fullName>
        <ecNumber evidence="5">2.4.1.187</ecNumber>
    </recommendedName>
    <alternativeName>
        <fullName evidence="5">N-acetylmannosaminyltransferase</fullName>
    </alternativeName>
    <alternativeName>
        <fullName evidence="5">UDP-N-acetylmannosamine transferase</fullName>
    </alternativeName>
    <alternativeName>
        <fullName evidence="5">UDP-N-acetylmannosamine:N-acetylglucosaminyl pyrophosphorylundecaprenol N-acetylmannosaminyltransferase</fullName>
    </alternativeName>
</protein>
<reference evidence="6" key="1">
    <citation type="submission" date="2022-05" db="EMBL/GenBank/DDBJ databases">
        <title>Comparative Genomics of Spacecraft Associated Microbes.</title>
        <authorList>
            <person name="Tran M.T."/>
            <person name="Wright A."/>
            <person name="Seuylemezian A."/>
            <person name="Eisen J."/>
            <person name="Coil D."/>
        </authorList>
    </citation>
    <scope>NUCLEOTIDE SEQUENCE</scope>
    <source>
        <strain evidence="6">214.1.1</strain>
    </source>
</reference>
<dbReference type="NCBIfam" id="TIGR00696">
    <property type="entry name" value="wecG_tagA_cpsF"/>
    <property type="match status" value="1"/>
</dbReference>
<keyword evidence="1 5" id="KW-0328">Glycosyltransferase</keyword>
<sequence>MSNRTVSVLGVDFLHTTMNEMIARLSGHLEREEKAFVVTANPEIVLHAQEDEAYRTYLAKASYITADGIGVVKAAGLLGDPLPERVTGFDMFLSLLEVANERKFSVYLLGAKEEVLEKTIAAIERQFPQVEVAGSHHGYFDWDSTEIEDEIRLKKPDLVFLALGFPRQEKWIAERYDQFEKGIFMGIGGSFDVLAGEVKRAPVFWQKIHLEWFYRLVKQPSRWRRMLALPVFAGRILREKRKRTS</sequence>
<evidence type="ECO:0000256" key="2">
    <source>
        <dbReference type="ARBA" id="ARBA00022679"/>
    </source>
</evidence>
<evidence type="ECO:0000256" key="4">
    <source>
        <dbReference type="ARBA" id="ARBA00023316"/>
    </source>
</evidence>
<evidence type="ECO:0000313" key="6">
    <source>
        <dbReference type="EMBL" id="MCM3716143.1"/>
    </source>
</evidence>
<name>A0A9X2DVL7_9BACI</name>
<dbReference type="Pfam" id="PF03808">
    <property type="entry name" value="Glyco_tran_WecG"/>
    <property type="match status" value="1"/>
</dbReference>
<dbReference type="InterPro" id="IPR004629">
    <property type="entry name" value="WecG_TagA_CpsF"/>
</dbReference>
<comment type="pathway">
    <text evidence="5">Cell wall biogenesis; teichoic acid biosynthesis.</text>
</comment>
<dbReference type="HAMAP" id="MF_02070">
    <property type="entry name" value="TagA_TarA"/>
    <property type="match status" value="1"/>
</dbReference>
<accession>A0A9X2DVL7</accession>
<dbReference type="CDD" id="cd06533">
    <property type="entry name" value="Glyco_transf_WecG_TagA"/>
    <property type="match status" value="1"/>
</dbReference>
<comment type="function">
    <text evidence="5">Catalyzes the conversion of GlcNAc-PP-undecaprenol into ManNAc-GlcNAc-PP-undecaprenol, the first committed lipid intermediate in the de novo synthesis of teichoic acid.</text>
</comment>
<dbReference type="PANTHER" id="PTHR34136:SF1">
    <property type="entry name" value="UDP-N-ACETYL-D-MANNOSAMINURONIC ACID TRANSFERASE"/>
    <property type="match status" value="1"/>
</dbReference>
<comment type="catalytic activity">
    <reaction evidence="5">
        <text>UDP-N-acetyl-alpha-D-mannosamine + N-acetyl-alpha-D-glucosaminyl-di-trans,octa-cis-undecaprenyl diphosphate = N-acetyl-beta-D-mannosaminyl-(1-&gt;4)-N-acetyl-alpha-D-glucosaminyl di-trans,octa-cis-undecaprenyl diphosphate + UDP + H(+)</text>
        <dbReference type="Rhea" id="RHEA:16053"/>
        <dbReference type="ChEBI" id="CHEBI:15378"/>
        <dbReference type="ChEBI" id="CHEBI:58223"/>
        <dbReference type="ChEBI" id="CHEBI:62959"/>
        <dbReference type="ChEBI" id="CHEBI:68623"/>
        <dbReference type="ChEBI" id="CHEBI:132210"/>
        <dbReference type="EC" id="2.4.1.187"/>
    </reaction>
</comment>
<keyword evidence="2 5" id="KW-0808">Transferase</keyword>
<dbReference type="GO" id="GO:0047244">
    <property type="term" value="F:N-acetylglucosaminyldiphosphoundecaprenol N-acetyl-beta-D-mannosaminyltransferase activity"/>
    <property type="evidence" value="ECO:0007669"/>
    <property type="project" value="UniProtKB-UniRule"/>
</dbReference>
<comment type="caution">
    <text evidence="6">The sequence shown here is derived from an EMBL/GenBank/DDBJ whole genome shotgun (WGS) entry which is preliminary data.</text>
</comment>
<evidence type="ECO:0000256" key="1">
    <source>
        <dbReference type="ARBA" id="ARBA00022676"/>
    </source>
</evidence>
<dbReference type="GO" id="GO:0071555">
    <property type="term" value="P:cell wall organization"/>
    <property type="evidence" value="ECO:0007669"/>
    <property type="project" value="UniProtKB-KW"/>
</dbReference>
<keyword evidence="4 5" id="KW-0961">Cell wall biogenesis/degradation</keyword>
<gene>
    <name evidence="6" type="ORF">M3202_19040</name>
</gene>
<dbReference type="AlphaFoldDB" id="A0A9X2DVL7"/>
<evidence type="ECO:0000313" key="7">
    <source>
        <dbReference type="Proteomes" id="UP001139179"/>
    </source>
</evidence>
<keyword evidence="3 5" id="KW-0777">Teichoic acid biosynthesis</keyword>
<keyword evidence="7" id="KW-1185">Reference proteome</keyword>
<dbReference type="GO" id="GO:0019350">
    <property type="term" value="P:teichoic acid biosynthetic process"/>
    <property type="evidence" value="ECO:0007669"/>
    <property type="project" value="UniProtKB-UniRule"/>
</dbReference>